<dbReference type="AlphaFoldDB" id="A0AAJ5W9S4"/>
<evidence type="ECO:0000256" key="1">
    <source>
        <dbReference type="SAM" id="Phobius"/>
    </source>
</evidence>
<dbReference type="EMBL" id="CP119313">
    <property type="protein sequence ID" value="WEK20544.1"/>
    <property type="molecule type" value="Genomic_DNA"/>
</dbReference>
<sequence>MSNNDLGVNEQQWGSLQKISFRFIFLLMSFFIIYYTILFYIGTFPLLTMLLKYPIESLQAFIYWGSKQFLGINQEISYRSNGSGDRLFDYTFLLFILLFSLFGTLIWTVVDRKRNHYRQLYYWLTVAVRFYVGIMLINYGLAKVFKTQFPSPGLLRLTQNYGDSSPMGLAWAFIGFSKGYNLFIGFAELLAGLLFFRKTITIGALLSLMTTANIMAINYFYDVPVKILSTSLFLLCLFLLTPNFKSLFLFFFKGETTSLKEVSGIPKRKWMYGVKYALILLMLSISYIQEIGVQHIYGFTLPKPPLYGAYLVDRFEKNKVVMLDGVGWRLLLIGGKYESGIRYINDELEYGQINVDTISKKIAIKFINSDQSTHSFNYSIPDPDHLILKGKLYNDSVTVELTKKEFELTKRGFNWISELPYNR</sequence>
<feature type="transmembrane region" description="Helical" evidence="1">
    <location>
        <begin position="122"/>
        <end position="142"/>
    </location>
</feature>
<gene>
    <name evidence="2" type="ORF">P0Y49_05255</name>
</gene>
<proteinExistence type="predicted"/>
<evidence type="ECO:0000313" key="2">
    <source>
        <dbReference type="EMBL" id="WEK20544.1"/>
    </source>
</evidence>
<keyword evidence="1" id="KW-0472">Membrane</keyword>
<reference evidence="2" key="1">
    <citation type="submission" date="2023-03" db="EMBL/GenBank/DDBJ databases">
        <title>Andean soil-derived lignocellulolytic bacterial consortium as a source of novel taxa and putative plastic-active enzymes.</title>
        <authorList>
            <person name="Diaz-Garcia L."/>
            <person name="Chuvochina M."/>
            <person name="Feuerriegel G."/>
            <person name="Bunk B."/>
            <person name="Sproer C."/>
            <person name="Streit W.R."/>
            <person name="Rodriguez L.M."/>
            <person name="Overmann J."/>
            <person name="Jimenez D.J."/>
        </authorList>
    </citation>
    <scope>NUCLEOTIDE SEQUENCE</scope>
    <source>
        <strain evidence="2">MAG 3858</strain>
    </source>
</reference>
<feature type="transmembrane region" description="Helical" evidence="1">
    <location>
        <begin position="169"/>
        <end position="195"/>
    </location>
</feature>
<feature type="transmembrane region" description="Helical" evidence="1">
    <location>
        <begin position="227"/>
        <end position="252"/>
    </location>
</feature>
<name>A0AAJ5W9S4_9SPHI</name>
<protein>
    <recommendedName>
        <fullName evidence="4">DoxX family protein</fullName>
    </recommendedName>
</protein>
<accession>A0AAJ5W9S4</accession>
<feature type="transmembrane region" description="Helical" evidence="1">
    <location>
        <begin position="202"/>
        <end position="221"/>
    </location>
</feature>
<dbReference type="Proteomes" id="UP001214530">
    <property type="component" value="Chromosome"/>
</dbReference>
<evidence type="ECO:0008006" key="4">
    <source>
        <dbReference type="Google" id="ProtNLM"/>
    </source>
</evidence>
<feature type="transmembrane region" description="Helical" evidence="1">
    <location>
        <begin position="272"/>
        <end position="289"/>
    </location>
</feature>
<keyword evidence="1" id="KW-1133">Transmembrane helix</keyword>
<feature type="transmembrane region" description="Helical" evidence="1">
    <location>
        <begin position="90"/>
        <end position="110"/>
    </location>
</feature>
<organism evidence="2 3">
    <name type="scientific">Candidatus Pedobacter colombiensis</name>
    <dbReference type="NCBI Taxonomy" id="3121371"/>
    <lineage>
        <taxon>Bacteria</taxon>
        <taxon>Pseudomonadati</taxon>
        <taxon>Bacteroidota</taxon>
        <taxon>Sphingobacteriia</taxon>
        <taxon>Sphingobacteriales</taxon>
        <taxon>Sphingobacteriaceae</taxon>
        <taxon>Pedobacter</taxon>
    </lineage>
</organism>
<keyword evidence="1" id="KW-0812">Transmembrane</keyword>
<feature type="transmembrane region" description="Helical" evidence="1">
    <location>
        <begin position="21"/>
        <end position="41"/>
    </location>
</feature>
<evidence type="ECO:0000313" key="3">
    <source>
        <dbReference type="Proteomes" id="UP001214530"/>
    </source>
</evidence>